<evidence type="ECO:0000313" key="5">
    <source>
        <dbReference type="EMBL" id="RVU30595.1"/>
    </source>
</evidence>
<dbReference type="PANTHER" id="PTHR33279:SF2">
    <property type="entry name" value="SULFUR CARRIER PROTEIN TUSA"/>
    <property type="match status" value="1"/>
</dbReference>
<feature type="domain" description="UPF0033" evidence="4">
    <location>
        <begin position="10"/>
        <end position="34"/>
    </location>
</feature>
<dbReference type="CDD" id="cd03423">
    <property type="entry name" value="SirA"/>
    <property type="match status" value="1"/>
</dbReference>
<dbReference type="InterPro" id="IPR001455">
    <property type="entry name" value="TusA-like"/>
</dbReference>
<protein>
    <recommendedName>
        <fullName evidence="3">Sulfur carrier protein TusA</fullName>
    </recommendedName>
</protein>
<dbReference type="AlphaFoldDB" id="A0A437Q7S8"/>
<dbReference type="SUPFAM" id="SSF64307">
    <property type="entry name" value="SirA-like"/>
    <property type="match status" value="1"/>
</dbReference>
<dbReference type="Proteomes" id="UP000282818">
    <property type="component" value="Unassembled WGS sequence"/>
</dbReference>
<evidence type="ECO:0000256" key="3">
    <source>
        <dbReference type="HAMAP-Rule" id="MF_00413"/>
    </source>
</evidence>
<evidence type="ECO:0000313" key="6">
    <source>
        <dbReference type="Proteomes" id="UP000282818"/>
    </source>
</evidence>
<evidence type="ECO:0000256" key="2">
    <source>
        <dbReference type="ARBA" id="ARBA00022490"/>
    </source>
</evidence>
<proteinExistence type="inferred from homology"/>
<evidence type="ECO:0000256" key="1">
    <source>
        <dbReference type="ARBA" id="ARBA00008984"/>
    </source>
</evidence>
<sequence>MAGIEHHHELDASGLYCPEPVMMLHNKMREIGVGDVLLVRATDPSTERDIPKFCNFLGHELLQHIQENEIYRYYIRKGGS</sequence>
<dbReference type="HAMAP" id="MF_00413">
    <property type="entry name" value="Thiourid_synth_A"/>
    <property type="match status" value="1"/>
</dbReference>
<gene>
    <name evidence="3 5" type="primary">tusA</name>
    <name evidence="5" type="ORF">EOE65_09750</name>
</gene>
<dbReference type="Gene3D" id="3.30.110.40">
    <property type="entry name" value="TusA-like domain"/>
    <property type="match status" value="1"/>
</dbReference>
<dbReference type="GO" id="GO:0002143">
    <property type="term" value="P:tRNA wobble position uridine thiolation"/>
    <property type="evidence" value="ECO:0007669"/>
    <property type="project" value="InterPro"/>
</dbReference>
<dbReference type="PANTHER" id="PTHR33279">
    <property type="entry name" value="SULFUR CARRIER PROTEIN YEDF-RELATED"/>
    <property type="match status" value="1"/>
</dbReference>
<keyword evidence="2 3" id="KW-0963">Cytoplasm</keyword>
<dbReference type="Pfam" id="PF01206">
    <property type="entry name" value="TusA"/>
    <property type="match status" value="1"/>
</dbReference>
<keyword evidence="5" id="KW-0808">Transferase</keyword>
<organism evidence="5 6">
    <name type="scientific">Neptunomonas marina</name>
    <dbReference type="NCBI Taxonomy" id="1815562"/>
    <lineage>
        <taxon>Bacteria</taxon>
        <taxon>Pseudomonadati</taxon>
        <taxon>Pseudomonadota</taxon>
        <taxon>Gammaproteobacteria</taxon>
        <taxon>Oceanospirillales</taxon>
        <taxon>Oceanospirillaceae</taxon>
        <taxon>Neptunomonas</taxon>
    </lineage>
</organism>
<reference evidence="5 6" key="1">
    <citation type="submission" date="2019-01" db="EMBL/GenBank/DDBJ databases">
        <authorList>
            <person name="Chen W.-M."/>
        </authorList>
    </citation>
    <scope>NUCLEOTIDE SEQUENCE [LARGE SCALE GENOMIC DNA]</scope>
    <source>
        <strain evidence="5 6">HPM-16</strain>
    </source>
</reference>
<dbReference type="PROSITE" id="PS01148">
    <property type="entry name" value="UPF0033"/>
    <property type="match status" value="1"/>
</dbReference>
<comment type="caution">
    <text evidence="5">The sequence shown here is derived from an EMBL/GenBank/DDBJ whole genome shotgun (WGS) entry which is preliminary data.</text>
</comment>
<comment type="similarity">
    <text evidence="1 3">Belongs to the sulfur carrier protein TusA family.</text>
</comment>
<comment type="function">
    <text evidence="3">Sulfur carrier protein which probably makes part of a sulfur-relay system.</text>
</comment>
<dbReference type="GO" id="GO:0097163">
    <property type="term" value="F:sulfur carrier activity"/>
    <property type="evidence" value="ECO:0007669"/>
    <property type="project" value="UniProtKB-UniRule"/>
</dbReference>
<dbReference type="GO" id="GO:0016740">
    <property type="term" value="F:transferase activity"/>
    <property type="evidence" value="ECO:0007669"/>
    <property type="project" value="UniProtKB-KW"/>
</dbReference>
<dbReference type="InterPro" id="IPR036868">
    <property type="entry name" value="TusA-like_sf"/>
</dbReference>
<dbReference type="EMBL" id="SACQ01000004">
    <property type="protein sequence ID" value="RVU30595.1"/>
    <property type="molecule type" value="Genomic_DNA"/>
</dbReference>
<accession>A0A437Q7S8</accession>
<dbReference type="RefSeq" id="WP_127694130.1">
    <property type="nucleotide sequence ID" value="NZ_SACQ01000004.1"/>
</dbReference>
<name>A0A437Q7S8_9GAMM</name>
<comment type="subcellular location">
    <subcellularLocation>
        <location evidence="3">Cytoplasm</location>
    </subcellularLocation>
</comment>
<dbReference type="GO" id="GO:0005737">
    <property type="term" value="C:cytoplasm"/>
    <property type="evidence" value="ECO:0007669"/>
    <property type="project" value="UniProtKB-SubCell"/>
</dbReference>
<evidence type="ECO:0000259" key="4">
    <source>
        <dbReference type="PROSITE" id="PS01148"/>
    </source>
</evidence>
<feature type="active site" description="Cysteine persulfide intermediate" evidence="3">
    <location>
        <position position="17"/>
    </location>
</feature>
<dbReference type="NCBIfam" id="NF001423">
    <property type="entry name" value="PRK00299.1"/>
    <property type="match status" value="1"/>
</dbReference>
<keyword evidence="6" id="KW-1185">Reference proteome</keyword>
<dbReference type="InterPro" id="IPR022931">
    <property type="entry name" value="Sulphur_carrier_TusA"/>
</dbReference>